<keyword evidence="2" id="KW-1185">Reference proteome</keyword>
<reference evidence="1" key="1">
    <citation type="submission" date="2020-08" db="EMBL/GenBank/DDBJ databases">
        <title>Multicomponent nature underlies the extraordinary mechanical properties of spider dragline silk.</title>
        <authorList>
            <person name="Kono N."/>
            <person name="Nakamura H."/>
            <person name="Mori M."/>
            <person name="Yoshida Y."/>
            <person name="Ohtoshi R."/>
            <person name="Malay A.D."/>
            <person name="Moran D.A.P."/>
            <person name="Tomita M."/>
            <person name="Numata K."/>
            <person name="Arakawa K."/>
        </authorList>
    </citation>
    <scope>NUCLEOTIDE SEQUENCE</scope>
</reference>
<dbReference type="EMBL" id="BMAW01012672">
    <property type="protein sequence ID" value="GFT29851.1"/>
    <property type="molecule type" value="Genomic_DNA"/>
</dbReference>
<evidence type="ECO:0000313" key="1">
    <source>
        <dbReference type="EMBL" id="GFT29851.1"/>
    </source>
</evidence>
<protein>
    <submittedName>
        <fullName evidence="1">Uncharacterized protein</fullName>
    </submittedName>
</protein>
<name>A0A8X6NSI5_NEPPI</name>
<proteinExistence type="predicted"/>
<gene>
    <name evidence="1" type="ORF">NPIL_271761</name>
</gene>
<accession>A0A8X6NSI5</accession>
<organism evidence="1 2">
    <name type="scientific">Nephila pilipes</name>
    <name type="common">Giant wood spider</name>
    <name type="synonym">Nephila maculata</name>
    <dbReference type="NCBI Taxonomy" id="299642"/>
    <lineage>
        <taxon>Eukaryota</taxon>
        <taxon>Metazoa</taxon>
        <taxon>Ecdysozoa</taxon>
        <taxon>Arthropoda</taxon>
        <taxon>Chelicerata</taxon>
        <taxon>Arachnida</taxon>
        <taxon>Araneae</taxon>
        <taxon>Araneomorphae</taxon>
        <taxon>Entelegynae</taxon>
        <taxon>Araneoidea</taxon>
        <taxon>Nephilidae</taxon>
        <taxon>Nephila</taxon>
    </lineage>
</organism>
<dbReference type="AlphaFoldDB" id="A0A8X6NSI5"/>
<comment type="caution">
    <text evidence="1">The sequence shown here is derived from an EMBL/GenBank/DDBJ whole genome shotgun (WGS) entry which is preliminary data.</text>
</comment>
<sequence>MRLFLKTRYFLLTKLDTQIDRNLSGQKFLLTASWKKSHQSSVSVNLSFSYYTLTHNWGDEHSFIQEVRGERSQIVTVGSANDVRG</sequence>
<evidence type="ECO:0000313" key="2">
    <source>
        <dbReference type="Proteomes" id="UP000887013"/>
    </source>
</evidence>
<dbReference type="Proteomes" id="UP000887013">
    <property type="component" value="Unassembled WGS sequence"/>
</dbReference>